<dbReference type="InterPro" id="IPR029063">
    <property type="entry name" value="SAM-dependent_MTases_sf"/>
</dbReference>
<dbReference type="PANTHER" id="PTHR34009:SF2">
    <property type="entry name" value="PROTEIN STAR"/>
    <property type="match status" value="1"/>
</dbReference>
<dbReference type="PANTHER" id="PTHR34009">
    <property type="entry name" value="PROTEIN STAR"/>
    <property type="match status" value="1"/>
</dbReference>
<reference evidence="2" key="1">
    <citation type="journal article" date="2020" name="Nature">
        <title>Giant virus diversity and host interactions through global metagenomics.</title>
        <authorList>
            <person name="Schulz F."/>
            <person name="Roux S."/>
            <person name="Paez-Espino D."/>
            <person name="Jungbluth S."/>
            <person name="Walsh D.A."/>
            <person name="Denef V.J."/>
            <person name="McMahon K.D."/>
            <person name="Konstantinidis K.T."/>
            <person name="Eloe-Fadrosh E.A."/>
            <person name="Kyrpides N.C."/>
            <person name="Woyke T."/>
        </authorList>
    </citation>
    <scope>NUCLEOTIDE SEQUENCE</scope>
    <source>
        <strain evidence="2">GVMAG-S-1035231-58</strain>
    </source>
</reference>
<dbReference type="EMBL" id="MN740639">
    <property type="protein sequence ID" value="QHU36476.1"/>
    <property type="molecule type" value="Genomic_DNA"/>
</dbReference>
<proteinExistence type="predicted"/>
<name>A0A6C0M081_9ZZZZ</name>
<dbReference type="AlphaFoldDB" id="A0A6C0M081"/>
<dbReference type="Pfam" id="PF05050">
    <property type="entry name" value="Methyltransf_21"/>
    <property type="match status" value="1"/>
</dbReference>
<protein>
    <recommendedName>
        <fullName evidence="1">Methyltransferase FkbM domain-containing protein</fullName>
    </recommendedName>
</protein>
<dbReference type="InterPro" id="IPR053202">
    <property type="entry name" value="EGF_Rcpt_Signaling_Reg"/>
</dbReference>
<dbReference type="GO" id="GO:0006888">
    <property type="term" value="P:endoplasmic reticulum to Golgi vesicle-mediated transport"/>
    <property type="evidence" value="ECO:0007669"/>
    <property type="project" value="TreeGrafter"/>
</dbReference>
<feature type="domain" description="Methyltransferase FkbM" evidence="1">
    <location>
        <begin position="32"/>
        <end position="183"/>
    </location>
</feature>
<dbReference type="GO" id="GO:0005794">
    <property type="term" value="C:Golgi apparatus"/>
    <property type="evidence" value="ECO:0007669"/>
    <property type="project" value="TreeGrafter"/>
</dbReference>
<accession>A0A6C0M081</accession>
<dbReference type="NCBIfam" id="TIGR01444">
    <property type="entry name" value="fkbM_fam"/>
    <property type="match status" value="1"/>
</dbReference>
<dbReference type="SUPFAM" id="SSF53335">
    <property type="entry name" value="S-adenosyl-L-methionine-dependent methyltransferases"/>
    <property type="match status" value="1"/>
</dbReference>
<evidence type="ECO:0000259" key="1">
    <source>
        <dbReference type="Pfam" id="PF05050"/>
    </source>
</evidence>
<organism evidence="2">
    <name type="scientific">viral metagenome</name>
    <dbReference type="NCBI Taxonomy" id="1070528"/>
    <lineage>
        <taxon>unclassified sequences</taxon>
        <taxon>metagenomes</taxon>
        <taxon>organismal metagenomes</taxon>
    </lineage>
</organism>
<sequence>MFRPRYYSQLGEDQHIYKKYFSGVRNGTFLEMGAFDGVLYSNTKMFEDVLGWSGVLIEPIPDAFARLQKNRPGCKLFQAAVSAHEGTLDIYSHGAVSSVKENTTQGFFDGWHAGKNVPIVSVPSRRLDSILHEAGIKRIDFWSLDVEGSELDALQTMDWSIPVYLLCIETQTPDKKPACDHILSAHGLVFVETFHHNEIWINLKAKRV</sequence>
<dbReference type="GO" id="GO:0005886">
    <property type="term" value="C:plasma membrane"/>
    <property type="evidence" value="ECO:0007669"/>
    <property type="project" value="TreeGrafter"/>
</dbReference>
<dbReference type="GO" id="GO:0016197">
    <property type="term" value="P:endosomal transport"/>
    <property type="evidence" value="ECO:0007669"/>
    <property type="project" value="TreeGrafter"/>
</dbReference>
<dbReference type="InterPro" id="IPR006342">
    <property type="entry name" value="FkbM_mtfrase"/>
</dbReference>
<dbReference type="GO" id="GO:0031902">
    <property type="term" value="C:late endosome membrane"/>
    <property type="evidence" value="ECO:0007669"/>
    <property type="project" value="TreeGrafter"/>
</dbReference>
<dbReference type="Gene3D" id="3.40.50.150">
    <property type="entry name" value="Vaccinia Virus protein VP39"/>
    <property type="match status" value="1"/>
</dbReference>
<dbReference type="GO" id="GO:0005789">
    <property type="term" value="C:endoplasmic reticulum membrane"/>
    <property type="evidence" value="ECO:0007669"/>
    <property type="project" value="TreeGrafter"/>
</dbReference>
<evidence type="ECO:0000313" key="2">
    <source>
        <dbReference type="EMBL" id="QHU36476.1"/>
    </source>
</evidence>